<dbReference type="RefSeq" id="YP_164113.1">
    <property type="nucleotide sequence ID" value="NC_006549.1"/>
</dbReference>
<name>Q5YFP7_9VIRU</name>
<sequence length="285" mass="32325">MSVKLSERDDTRLLLGAHGKQQDVYEEQNHNREENHRATAVEAVLKPRAGVGVVWGPEERYDMTLQQWLNNMETTEQQIEYCYIQLLLAIAVLQGECSMVHENMSLNRVKVILPDAKAEKSYRTYKMGNREFHVPCNAPLCMLDDFSNTCIYNPHLDRHHGKHGKRLGITLKDDPAMGPTWGVAAGSETKAFVTATETGDPRIPRTYPAWEFGKEVRDLTALLAPFSPKIARIQDDMTRLLGNDELAWMCRPDVTCARYFPTLSSPPLGKELLEVVSWTPRTAQN</sequence>
<keyword evidence="2" id="KW-1185">Reference proteome</keyword>
<reference evidence="1 2" key="1">
    <citation type="journal article" date="2004" name="J. Virol.">
        <title>Functional genomics analysis of Singapore grouper iridovirus: complete sequence determination and proteomic analysis.</title>
        <authorList>
            <person name="Song W.J."/>
            <person name="Qin Q.W."/>
            <person name="Qiu J."/>
            <person name="Huang C.H."/>
            <person name="Wang F."/>
            <person name="Hew C.L."/>
        </authorList>
    </citation>
    <scope>NUCLEOTIDE SEQUENCE [LARGE SCALE GENOMIC DNA]</scope>
</reference>
<protein>
    <submittedName>
        <fullName evidence="1">Uncharacterized protein</fullName>
    </submittedName>
</protein>
<gene>
    <name evidence="1" type="ORF">ORF018R</name>
</gene>
<accession>Q5YFP7</accession>
<evidence type="ECO:0000313" key="1">
    <source>
        <dbReference type="EMBL" id="AAS18033.1"/>
    </source>
</evidence>
<dbReference type="OrthoDB" id="4925at10239"/>
<evidence type="ECO:0000313" key="2">
    <source>
        <dbReference type="Proteomes" id="UP000172127"/>
    </source>
</evidence>
<dbReference type="GeneID" id="3197065"/>
<dbReference type="KEGG" id="vg:3197065"/>
<dbReference type="Proteomes" id="UP000172127">
    <property type="component" value="Segment"/>
</dbReference>
<proteinExistence type="predicted"/>
<dbReference type="EMBL" id="AY521625">
    <property type="protein sequence ID" value="AAS18033.1"/>
    <property type="molecule type" value="Genomic_DNA"/>
</dbReference>
<organism evidence="1 2">
    <name type="scientific">Singapore grouper iridovirus</name>
    <dbReference type="NCBI Taxonomy" id="262968"/>
    <lineage>
        <taxon>Viruses</taxon>
        <taxon>Varidnaviria</taxon>
        <taxon>Bamfordvirae</taxon>
        <taxon>Nucleocytoviricota</taxon>
        <taxon>Megaviricetes</taxon>
        <taxon>Pimascovirales</taxon>
        <taxon>Pimascovirales incertae sedis</taxon>
        <taxon>Iridoviridae</taxon>
        <taxon>Alphairidovirinae</taxon>
        <taxon>Ranavirus</taxon>
        <taxon>Ranavirus epinephelus1</taxon>
    </lineage>
</organism>